<dbReference type="Gene3D" id="3.30.70.360">
    <property type="match status" value="1"/>
</dbReference>
<evidence type="ECO:0000313" key="4">
    <source>
        <dbReference type="EMBL" id="PRZ40561.1"/>
    </source>
</evidence>
<accession>A0A2T0ZW26</accession>
<evidence type="ECO:0000256" key="1">
    <source>
        <dbReference type="ARBA" id="ARBA00022723"/>
    </source>
</evidence>
<keyword evidence="2" id="KW-0378">Hydrolase</keyword>
<protein>
    <submittedName>
        <fullName evidence="4">Succinyl-diaminopimelate desuccinylase</fullName>
    </submittedName>
</protein>
<keyword evidence="5" id="KW-1185">Reference proteome</keyword>
<dbReference type="PANTHER" id="PTHR43808:SF31">
    <property type="entry name" value="N-ACETYL-L-CITRULLINE DEACETYLASE"/>
    <property type="match status" value="1"/>
</dbReference>
<dbReference type="InterPro" id="IPR002933">
    <property type="entry name" value="Peptidase_M20"/>
</dbReference>
<keyword evidence="1" id="KW-0479">Metal-binding</keyword>
<dbReference type="Pfam" id="PF07687">
    <property type="entry name" value="M20_dimer"/>
    <property type="match status" value="1"/>
</dbReference>
<name>A0A2T0ZW26_9ACTN</name>
<dbReference type="Proteomes" id="UP000237752">
    <property type="component" value="Unassembled WGS sequence"/>
</dbReference>
<comment type="caution">
    <text evidence="4">The sequence shown here is derived from an EMBL/GenBank/DDBJ whole genome shotgun (WGS) entry which is preliminary data.</text>
</comment>
<dbReference type="OrthoDB" id="7055905at2"/>
<dbReference type="SUPFAM" id="SSF55031">
    <property type="entry name" value="Bacterial exopeptidase dimerisation domain"/>
    <property type="match status" value="1"/>
</dbReference>
<dbReference type="SUPFAM" id="SSF53187">
    <property type="entry name" value="Zn-dependent exopeptidases"/>
    <property type="match status" value="1"/>
</dbReference>
<feature type="domain" description="Peptidase M20 dimerisation" evidence="3">
    <location>
        <begin position="171"/>
        <end position="256"/>
    </location>
</feature>
<dbReference type="AlphaFoldDB" id="A0A2T0ZW26"/>
<dbReference type="GO" id="GO:0008777">
    <property type="term" value="F:acetylornithine deacetylase activity"/>
    <property type="evidence" value="ECO:0007669"/>
    <property type="project" value="TreeGrafter"/>
</dbReference>
<dbReference type="RefSeq" id="WP_106350191.1">
    <property type="nucleotide sequence ID" value="NZ_PVUE01000016.1"/>
</dbReference>
<evidence type="ECO:0000313" key="5">
    <source>
        <dbReference type="Proteomes" id="UP000237752"/>
    </source>
</evidence>
<gene>
    <name evidence="4" type="ORF">CLV47_11694</name>
</gene>
<dbReference type="InterPro" id="IPR011650">
    <property type="entry name" value="Peptidase_M20_dimer"/>
</dbReference>
<organism evidence="4 5">
    <name type="scientific">Antricoccus suffuscus</name>
    <dbReference type="NCBI Taxonomy" id="1629062"/>
    <lineage>
        <taxon>Bacteria</taxon>
        <taxon>Bacillati</taxon>
        <taxon>Actinomycetota</taxon>
        <taxon>Actinomycetes</taxon>
        <taxon>Geodermatophilales</taxon>
        <taxon>Antricoccaceae</taxon>
        <taxon>Antricoccus</taxon>
    </lineage>
</organism>
<dbReference type="GO" id="GO:0006526">
    <property type="term" value="P:L-arginine biosynthetic process"/>
    <property type="evidence" value="ECO:0007669"/>
    <property type="project" value="TreeGrafter"/>
</dbReference>
<dbReference type="InterPro" id="IPR036264">
    <property type="entry name" value="Bact_exopeptidase_dim_dom"/>
</dbReference>
<dbReference type="InterPro" id="IPR050072">
    <property type="entry name" value="Peptidase_M20A"/>
</dbReference>
<dbReference type="Gene3D" id="3.40.630.10">
    <property type="entry name" value="Zn peptidases"/>
    <property type="match status" value="1"/>
</dbReference>
<dbReference type="EMBL" id="PVUE01000016">
    <property type="protein sequence ID" value="PRZ40561.1"/>
    <property type="molecule type" value="Genomic_DNA"/>
</dbReference>
<sequence length="367" mass="38671">MAKNVETEALAELVRLNTVSANPDSQIRALQMVQSIVAGSPGAITVTDVGGAQPYALLSNDADPRAERLLFACHVDTVPVPDAGRWQFEPWSAEIADGRLHGRGTSDMKAGVIAAASAFRHAVESGVPAALLLTSDEEIGSLGAAAALHSLGELRIGAAIVPEATGNRIVTGHRGALWLQISASGKNAHGSTPHLGENAALKLAAALLRAETELPLQQNEALGKESWNLGLLQSGIAPNVVPDRAQATIDMRVISDGAHLREWWANQPEIADVATRIQLAAVHTDTSDPWVQALPAPRVDEPAAYFTDASVFAGSLQPSPVVIWGPGTPAVMHADNEYVEISEIDECIGMYCSVVDSWADQSAHALR</sequence>
<dbReference type="Pfam" id="PF01546">
    <property type="entry name" value="Peptidase_M20"/>
    <property type="match status" value="1"/>
</dbReference>
<evidence type="ECO:0000256" key="2">
    <source>
        <dbReference type="ARBA" id="ARBA00022801"/>
    </source>
</evidence>
<reference evidence="4 5" key="1">
    <citation type="submission" date="2018-03" db="EMBL/GenBank/DDBJ databases">
        <title>Genomic Encyclopedia of Archaeal and Bacterial Type Strains, Phase II (KMG-II): from individual species to whole genera.</title>
        <authorList>
            <person name="Goeker M."/>
        </authorList>
    </citation>
    <scope>NUCLEOTIDE SEQUENCE [LARGE SCALE GENOMIC DNA]</scope>
    <source>
        <strain evidence="4 5">DSM 100065</strain>
    </source>
</reference>
<evidence type="ECO:0000259" key="3">
    <source>
        <dbReference type="Pfam" id="PF07687"/>
    </source>
</evidence>
<dbReference type="PANTHER" id="PTHR43808">
    <property type="entry name" value="ACETYLORNITHINE DEACETYLASE"/>
    <property type="match status" value="1"/>
</dbReference>
<dbReference type="GO" id="GO:0046872">
    <property type="term" value="F:metal ion binding"/>
    <property type="evidence" value="ECO:0007669"/>
    <property type="project" value="UniProtKB-KW"/>
</dbReference>
<proteinExistence type="predicted"/>